<dbReference type="AlphaFoldDB" id="A0AAU9PJ74"/>
<evidence type="ECO:0000313" key="2">
    <source>
        <dbReference type="Proteomes" id="UP001157418"/>
    </source>
</evidence>
<reference evidence="1 2" key="1">
    <citation type="submission" date="2022-01" db="EMBL/GenBank/DDBJ databases">
        <authorList>
            <person name="Xiong W."/>
            <person name="Schranz E."/>
        </authorList>
    </citation>
    <scope>NUCLEOTIDE SEQUENCE [LARGE SCALE GENOMIC DNA]</scope>
</reference>
<evidence type="ECO:0000313" key="1">
    <source>
        <dbReference type="EMBL" id="CAH1450063.1"/>
    </source>
</evidence>
<dbReference type="Proteomes" id="UP001157418">
    <property type="component" value="Unassembled WGS sequence"/>
</dbReference>
<proteinExistence type="predicted"/>
<comment type="caution">
    <text evidence="1">The sequence shown here is derived from an EMBL/GenBank/DDBJ whole genome shotgun (WGS) entry which is preliminary data.</text>
</comment>
<name>A0AAU9PJ74_9ASTR</name>
<sequence>MSTDGDSLNIDVYNKGIFFSLNPVVYFHPQKVYVTGLDLCNMNFKEFKTYLRKLINNRCWDVYYCLRNQFLLDGLKELRDEDDYVRLLDVGFNDDNNQISIYIDDYHKPILDWIEEEKS</sequence>
<protein>
    <submittedName>
        <fullName evidence="1">Uncharacterized protein</fullName>
    </submittedName>
</protein>
<gene>
    <name evidence="1" type="ORF">LVIROSA_LOCUS35505</name>
</gene>
<organism evidence="1 2">
    <name type="scientific">Lactuca virosa</name>
    <dbReference type="NCBI Taxonomy" id="75947"/>
    <lineage>
        <taxon>Eukaryota</taxon>
        <taxon>Viridiplantae</taxon>
        <taxon>Streptophyta</taxon>
        <taxon>Embryophyta</taxon>
        <taxon>Tracheophyta</taxon>
        <taxon>Spermatophyta</taxon>
        <taxon>Magnoliopsida</taxon>
        <taxon>eudicotyledons</taxon>
        <taxon>Gunneridae</taxon>
        <taxon>Pentapetalae</taxon>
        <taxon>asterids</taxon>
        <taxon>campanulids</taxon>
        <taxon>Asterales</taxon>
        <taxon>Asteraceae</taxon>
        <taxon>Cichorioideae</taxon>
        <taxon>Cichorieae</taxon>
        <taxon>Lactucinae</taxon>
        <taxon>Lactuca</taxon>
    </lineage>
</organism>
<accession>A0AAU9PJ74</accession>
<dbReference type="EMBL" id="CAKMRJ010005634">
    <property type="protein sequence ID" value="CAH1450063.1"/>
    <property type="molecule type" value="Genomic_DNA"/>
</dbReference>
<keyword evidence="2" id="KW-1185">Reference proteome</keyword>